<dbReference type="RefSeq" id="WP_083618737.1">
    <property type="nucleotide sequence ID" value="NZ_LR734844.1"/>
</dbReference>
<proteinExistence type="predicted"/>
<protein>
    <recommendedName>
        <fullName evidence="1">Transposase IS200-like domain-containing protein</fullName>
    </recommendedName>
</protein>
<feature type="domain" description="Transposase IS200-like" evidence="1">
    <location>
        <begin position="21"/>
        <end position="186"/>
    </location>
</feature>
<dbReference type="GO" id="GO:0006313">
    <property type="term" value="P:DNA transposition"/>
    <property type="evidence" value="ECO:0007669"/>
    <property type="project" value="InterPro"/>
</dbReference>
<dbReference type="Proteomes" id="UP000184550">
    <property type="component" value="Unassembled WGS sequence"/>
</dbReference>
<dbReference type="SUPFAM" id="SSF143422">
    <property type="entry name" value="Transposase IS200-like"/>
    <property type="match status" value="1"/>
</dbReference>
<keyword evidence="3" id="KW-1185">Reference proteome</keyword>
<organism evidence="2 3">
    <name type="scientific">Planktothrix serta PCC 8927</name>
    <dbReference type="NCBI Taxonomy" id="671068"/>
    <lineage>
        <taxon>Bacteria</taxon>
        <taxon>Bacillati</taxon>
        <taxon>Cyanobacteriota</taxon>
        <taxon>Cyanophyceae</taxon>
        <taxon>Oscillatoriophycideae</taxon>
        <taxon>Oscillatoriales</taxon>
        <taxon>Microcoleaceae</taxon>
        <taxon>Planktothrix</taxon>
    </lineage>
</organism>
<dbReference type="GO" id="GO:0043565">
    <property type="term" value="F:sequence-specific DNA binding"/>
    <property type="evidence" value="ECO:0007669"/>
    <property type="project" value="TreeGrafter"/>
</dbReference>
<dbReference type="InterPro" id="IPR052715">
    <property type="entry name" value="RAYT_transposase"/>
</dbReference>
<dbReference type="InterPro" id="IPR002686">
    <property type="entry name" value="Transposase_17"/>
</dbReference>
<dbReference type="Gene3D" id="3.30.70.1290">
    <property type="entry name" value="Transposase IS200-like"/>
    <property type="match status" value="1"/>
</dbReference>
<evidence type="ECO:0000259" key="1">
    <source>
        <dbReference type="SMART" id="SM01321"/>
    </source>
</evidence>
<sequence>MPYNPQIHHRRSIRLKGYDYTQPGGYFVTICTKEKQCLFGDIVQREMRFNSLGAIAFNTWQQIAEKFSHVELDYFIIMPNHIHGILIFNEIIADPQSPVGARRASPLHKTSLSEQEISSKLTQKPHGTAPKSLGAVVGWYKSFVSKSINRICNNSGQGLIWQRDYYEEIIRDETALNAIRKYIIENPLRWEDDPEHPPLNKIKSELLIDLPF</sequence>
<dbReference type="InterPro" id="IPR036515">
    <property type="entry name" value="Transposase_17_sf"/>
</dbReference>
<dbReference type="EMBL" id="CZCU02000099">
    <property type="protein sequence ID" value="VXD14123.1"/>
    <property type="molecule type" value="Genomic_DNA"/>
</dbReference>
<gene>
    <name evidence="2" type="ORF">PL8927_270268</name>
</gene>
<dbReference type="AlphaFoldDB" id="A0A7Z9DVU8"/>
<dbReference type="PANTHER" id="PTHR36966">
    <property type="entry name" value="REP-ASSOCIATED TYROSINE TRANSPOSASE"/>
    <property type="match status" value="1"/>
</dbReference>
<comment type="caution">
    <text evidence="2">The sequence shown here is derived from an EMBL/GenBank/DDBJ whole genome shotgun (WGS) entry which is preliminary data.</text>
</comment>
<reference evidence="2" key="1">
    <citation type="submission" date="2019-10" db="EMBL/GenBank/DDBJ databases">
        <authorList>
            <consortium name="Genoscope - CEA"/>
            <person name="William W."/>
        </authorList>
    </citation>
    <scope>NUCLEOTIDE SEQUENCE [LARGE SCALE GENOMIC DNA]</scope>
    <source>
        <strain evidence="2">BBR_PRJEB10992</strain>
    </source>
</reference>
<dbReference type="SMART" id="SM01321">
    <property type="entry name" value="Y1_Tnp"/>
    <property type="match status" value="1"/>
</dbReference>
<accession>A0A7Z9DVU8</accession>
<evidence type="ECO:0000313" key="2">
    <source>
        <dbReference type="EMBL" id="VXD14123.1"/>
    </source>
</evidence>
<name>A0A7Z9DVU8_9CYAN</name>
<evidence type="ECO:0000313" key="3">
    <source>
        <dbReference type="Proteomes" id="UP000184550"/>
    </source>
</evidence>
<dbReference type="GO" id="GO:0004803">
    <property type="term" value="F:transposase activity"/>
    <property type="evidence" value="ECO:0007669"/>
    <property type="project" value="InterPro"/>
</dbReference>
<dbReference type="PANTHER" id="PTHR36966:SF1">
    <property type="entry name" value="REP-ASSOCIATED TYROSINE TRANSPOSASE"/>
    <property type="match status" value="1"/>
</dbReference>
<dbReference type="OrthoDB" id="9794403at2"/>